<dbReference type="GO" id="GO:0046872">
    <property type="term" value="F:metal ion binding"/>
    <property type="evidence" value="ECO:0007669"/>
    <property type="project" value="UniProtKB-KW"/>
</dbReference>
<keyword evidence="1" id="KW-0004">4Fe-4S</keyword>
<dbReference type="Pfam" id="PF12838">
    <property type="entry name" value="Fer4_7"/>
    <property type="match status" value="1"/>
</dbReference>
<gene>
    <name evidence="7" type="ORF">AKJ40_02395</name>
</gene>
<dbReference type="PROSITE" id="PS00198">
    <property type="entry name" value="4FE4S_FER_1"/>
    <property type="match status" value="2"/>
</dbReference>
<dbReference type="InterPro" id="IPR010226">
    <property type="entry name" value="NADH_quinone_OxRdtase_chainI"/>
</dbReference>
<dbReference type="InterPro" id="IPR017900">
    <property type="entry name" value="4Fe4S_Fe_S_CS"/>
</dbReference>
<dbReference type="Gene3D" id="3.30.70.3270">
    <property type="match status" value="1"/>
</dbReference>
<dbReference type="PROSITE" id="PS51379">
    <property type="entry name" value="4FE4S_FER_2"/>
    <property type="match status" value="2"/>
</dbReference>
<dbReference type="GO" id="GO:0003954">
    <property type="term" value="F:NADH dehydrogenase activity"/>
    <property type="evidence" value="ECO:0007669"/>
    <property type="project" value="TreeGrafter"/>
</dbReference>
<keyword evidence="3" id="KW-0677">Repeat</keyword>
<evidence type="ECO:0000256" key="4">
    <source>
        <dbReference type="ARBA" id="ARBA00023004"/>
    </source>
</evidence>
<name>A0A133V042_9EURY</name>
<dbReference type="PANTHER" id="PTHR10849:SF35">
    <property type="entry name" value="FORMATE HYDROGENLYASE SUBUNIT 6-RELATED"/>
    <property type="match status" value="1"/>
</dbReference>
<evidence type="ECO:0000259" key="6">
    <source>
        <dbReference type="PROSITE" id="PS51379"/>
    </source>
</evidence>
<dbReference type="PANTHER" id="PTHR10849">
    <property type="entry name" value="NADH DEHYDROGENASE UBIQUINONE IRON-SULFUR PROTEIN 8, MITOCHONDRIAL"/>
    <property type="match status" value="1"/>
</dbReference>
<feature type="domain" description="4Fe-4S ferredoxin-type" evidence="6">
    <location>
        <begin position="76"/>
        <end position="105"/>
    </location>
</feature>
<dbReference type="GO" id="GO:0051539">
    <property type="term" value="F:4 iron, 4 sulfur cluster binding"/>
    <property type="evidence" value="ECO:0007669"/>
    <property type="project" value="UniProtKB-KW"/>
</dbReference>
<reference evidence="7 8" key="1">
    <citation type="journal article" date="2016" name="Sci. Rep.">
        <title>Metabolic traits of an uncultured archaeal lineage -MSBL1- from brine pools of the Red Sea.</title>
        <authorList>
            <person name="Mwirichia R."/>
            <person name="Alam I."/>
            <person name="Rashid M."/>
            <person name="Vinu M."/>
            <person name="Ba-Alawi W."/>
            <person name="Anthony Kamau A."/>
            <person name="Kamanda Ngugi D."/>
            <person name="Goker M."/>
            <person name="Klenk H.P."/>
            <person name="Bajic V."/>
            <person name="Stingl U."/>
        </authorList>
    </citation>
    <scope>NUCLEOTIDE SEQUENCE [LARGE SCALE GENOMIC DNA]</scope>
    <source>
        <strain evidence="7">SCGC-AAA259M10</strain>
    </source>
</reference>
<evidence type="ECO:0000256" key="1">
    <source>
        <dbReference type="ARBA" id="ARBA00022485"/>
    </source>
</evidence>
<dbReference type="GO" id="GO:0009060">
    <property type="term" value="P:aerobic respiration"/>
    <property type="evidence" value="ECO:0007669"/>
    <property type="project" value="TreeGrafter"/>
</dbReference>
<feature type="domain" description="4Fe-4S ferredoxin-type" evidence="6">
    <location>
        <begin position="44"/>
        <end position="73"/>
    </location>
</feature>
<evidence type="ECO:0000313" key="8">
    <source>
        <dbReference type="Proteomes" id="UP000070341"/>
    </source>
</evidence>
<dbReference type="Proteomes" id="UP000070341">
    <property type="component" value="Unassembled WGS sequence"/>
</dbReference>
<keyword evidence="8" id="KW-1185">Reference proteome</keyword>
<proteinExistence type="predicted"/>
<dbReference type="InterPro" id="IPR017896">
    <property type="entry name" value="4Fe4S_Fe-S-bd"/>
</dbReference>
<protein>
    <recommendedName>
        <fullName evidence="6">4Fe-4S ferredoxin-type domain-containing protein</fullName>
    </recommendedName>
</protein>
<keyword evidence="2" id="KW-0479">Metal-binding</keyword>
<keyword evidence="4" id="KW-0408">Iron</keyword>
<keyword evidence="5" id="KW-0411">Iron-sulfur</keyword>
<dbReference type="GO" id="GO:0016020">
    <property type="term" value="C:membrane"/>
    <property type="evidence" value="ECO:0007669"/>
    <property type="project" value="InterPro"/>
</dbReference>
<dbReference type="EMBL" id="LHXU01000030">
    <property type="protein sequence ID" value="KXA99809.1"/>
    <property type="molecule type" value="Genomic_DNA"/>
</dbReference>
<organism evidence="7 8">
    <name type="scientific">candidate division MSBL1 archaeon SCGC-AAA259M10</name>
    <dbReference type="NCBI Taxonomy" id="1698270"/>
    <lineage>
        <taxon>Archaea</taxon>
        <taxon>Methanobacteriati</taxon>
        <taxon>Methanobacteriota</taxon>
        <taxon>candidate division MSBL1</taxon>
    </lineage>
</organism>
<comment type="caution">
    <text evidence="7">The sequence shown here is derived from an EMBL/GenBank/DDBJ whole genome shotgun (WGS) entry which is preliminary data.</text>
</comment>
<dbReference type="AlphaFoldDB" id="A0A133V042"/>
<evidence type="ECO:0000256" key="5">
    <source>
        <dbReference type="ARBA" id="ARBA00023014"/>
    </source>
</evidence>
<evidence type="ECO:0000256" key="2">
    <source>
        <dbReference type="ARBA" id="ARBA00022723"/>
    </source>
</evidence>
<evidence type="ECO:0000256" key="3">
    <source>
        <dbReference type="ARBA" id="ARBA00022737"/>
    </source>
</evidence>
<evidence type="ECO:0000313" key="7">
    <source>
        <dbReference type="EMBL" id="KXA99809.1"/>
    </source>
</evidence>
<accession>A0A133V042</accession>
<sequence length="152" mass="17076">MLIGENILKHLKAIATGIKYLFSSKRQTCSYPAARQKVNERYRGMIKFNGELCVSCGICARVCPANAIKLRTDVKEEPSLDYARCIFCGFCVESCPASALENAPLHDLVYTNYDQQFFEPEELTGADKDPYEVPDGVVEVKIDEDEGFLYES</sequence>
<dbReference type="SUPFAM" id="SSF54862">
    <property type="entry name" value="4Fe-4S ferredoxins"/>
    <property type="match status" value="1"/>
</dbReference>